<reference evidence="12 13" key="1">
    <citation type="submission" date="2022-01" db="EMBL/GenBank/DDBJ databases">
        <title>A chromosomal length assembly of Cordylochernes scorpioides.</title>
        <authorList>
            <person name="Zeh D."/>
            <person name="Zeh J."/>
        </authorList>
    </citation>
    <scope>NUCLEOTIDE SEQUENCE [LARGE SCALE GENOMIC DNA]</scope>
    <source>
        <strain evidence="12">IN4F17</strain>
        <tissue evidence="12">Whole Body</tissue>
    </source>
</reference>
<dbReference type="Gene3D" id="3.40.1090.10">
    <property type="entry name" value="Cytosolic phospholipase A2 catalytic domain"/>
    <property type="match status" value="1"/>
</dbReference>
<evidence type="ECO:0000256" key="2">
    <source>
        <dbReference type="ARBA" id="ARBA00006636"/>
    </source>
</evidence>
<keyword evidence="8" id="KW-0443">Lipid metabolism</keyword>
<dbReference type="Pfam" id="PF01734">
    <property type="entry name" value="Patatin"/>
    <property type="match status" value="1"/>
</dbReference>
<dbReference type="EMBL" id="CP092875">
    <property type="protein sequence ID" value="UYV75927.1"/>
    <property type="molecule type" value="Genomic_DNA"/>
</dbReference>
<keyword evidence="9" id="KW-0472">Membrane</keyword>
<evidence type="ECO:0000259" key="11">
    <source>
        <dbReference type="PROSITE" id="PS51635"/>
    </source>
</evidence>
<dbReference type="Pfam" id="PF24179">
    <property type="entry name" value="NTE_Ploop"/>
    <property type="match status" value="3"/>
</dbReference>
<evidence type="ECO:0000313" key="12">
    <source>
        <dbReference type="EMBL" id="UYV75927.1"/>
    </source>
</evidence>
<dbReference type="PANTHER" id="PTHR14226:SF29">
    <property type="entry name" value="NEUROPATHY TARGET ESTERASE SWS"/>
    <property type="match status" value="1"/>
</dbReference>
<evidence type="ECO:0000256" key="5">
    <source>
        <dbReference type="ARBA" id="ARBA00022801"/>
    </source>
</evidence>
<protein>
    <recommendedName>
        <fullName evidence="3">lysophospholipase</fullName>
        <ecNumber evidence="3">3.1.1.5</ecNumber>
    </recommendedName>
</protein>
<dbReference type="PANTHER" id="PTHR14226">
    <property type="entry name" value="NEUROPATHY TARGET ESTERASE/SWISS CHEESE D.MELANOGASTER"/>
    <property type="match status" value="1"/>
</dbReference>
<dbReference type="InterPro" id="IPR002641">
    <property type="entry name" value="PNPLA_dom"/>
</dbReference>
<evidence type="ECO:0000256" key="10">
    <source>
        <dbReference type="PROSITE-ProRule" id="PRU01161"/>
    </source>
</evidence>
<dbReference type="InterPro" id="IPR050301">
    <property type="entry name" value="NTE"/>
</dbReference>
<name>A0ABY6L468_9ARAC</name>
<keyword evidence="13" id="KW-1185">Reference proteome</keyword>
<accession>A0ABY6L468</accession>
<comment type="subcellular location">
    <subcellularLocation>
        <location evidence="1">Membrane</location>
    </subcellularLocation>
</comment>
<proteinExistence type="inferred from homology"/>
<feature type="domain" description="PNPLA" evidence="11">
    <location>
        <begin position="301"/>
        <end position="461"/>
    </location>
</feature>
<feature type="short sequence motif" description="GXGXXG" evidence="10">
    <location>
        <begin position="305"/>
        <end position="310"/>
    </location>
</feature>
<evidence type="ECO:0000256" key="4">
    <source>
        <dbReference type="ARBA" id="ARBA00022692"/>
    </source>
</evidence>
<keyword evidence="4" id="KW-0812">Transmembrane</keyword>
<evidence type="ECO:0000256" key="6">
    <source>
        <dbReference type="ARBA" id="ARBA00022963"/>
    </source>
</evidence>
<dbReference type="Proteomes" id="UP001235939">
    <property type="component" value="Chromosome 13"/>
</dbReference>
<gene>
    <name evidence="12" type="ORF">LAZ67_13001825</name>
</gene>
<keyword evidence="6" id="KW-0442">Lipid degradation</keyword>
<dbReference type="PROSITE" id="PS51635">
    <property type="entry name" value="PNPLA"/>
    <property type="match status" value="1"/>
</dbReference>
<comment type="similarity">
    <text evidence="2">Belongs to the NTE family.</text>
</comment>
<organism evidence="12 13">
    <name type="scientific">Cordylochernes scorpioides</name>
    <dbReference type="NCBI Taxonomy" id="51811"/>
    <lineage>
        <taxon>Eukaryota</taxon>
        <taxon>Metazoa</taxon>
        <taxon>Ecdysozoa</taxon>
        <taxon>Arthropoda</taxon>
        <taxon>Chelicerata</taxon>
        <taxon>Arachnida</taxon>
        <taxon>Pseudoscorpiones</taxon>
        <taxon>Cheliferoidea</taxon>
        <taxon>Chernetidae</taxon>
        <taxon>Cordylochernes</taxon>
    </lineage>
</organism>
<evidence type="ECO:0000256" key="9">
    <source>
        <dbReference type="ARBA" id="ARBA00023136"/>
    </source>
</evidence>
<sequence length="480" mass="53387">MVTSKKISPISPELCGGAASSMLTADARPSTSNFSTVAILGVTDDVPLSAFTLELYHALTAIGPTLQLTSDLIRKNLGPTALVSKSSHLLLSTMIIMACTTCTRDKQKKNHMAKVSDVSSANEYRLCSWLGQQEDQHRVVLYQCDTTFTAWTQRCIRQADCILIVALADHEPAVGKVLSFTGRCSTVIAAILYNKSPLSTTVDTVVTQIESQIEQLSARTQKELILLHREDGPRPSNTVHWLNIRAWCCSHHHIRCPPRVFARKTQFKLMETYGKLFDKSPNIHSDFARLARFLTGTTIGLVLGGGGARGAAHVGMIRAVVEAGIPIDYVGGVSIGAFMGALWCQEKDLTTFTQKAREWSLKMTSYWRQITDLTYPVTAMFTGATFNSLISEVFGDRQIEDLWLPYFTLTTDITSSTARVHTHGKSQFVRRIRHSTTQILHFFFFLPLLLNSRVQPIYILSSNSFDWEMPVSPLNLTIFC</sequence>
<feature type="short sequence motif" description="GXSXG" evidence="10">
    <location>
        <begin position="332"/>
        <end position="336"/>
    </location>
</feature>
<evidence type="ECO:0000313" key="13">
    <source>
        <dbReference type="Proteomes" id="UP001235939"/>
    </source>
</evidence>
<dbReference type="InterPro" id="IPR016035">
    <property type="entry name" value="Acyl_Trfase/lysoPLipase"/>
</dbReference>
<dbReference type="InterPro" id="IPR056556">
    <property type="entry name" value="NTE1_P-loop_dom"/>
</dbReference>
<comment type="caution">
    <text evidence="10">Lacks conserved residue(s) required for the propagation of feature annotation.</text>
</comment>
<evidence type="ECO:0000256" key="8">
    <source>
        <dbReference type="ARBA" id="ARBA00023098"/>
    </source>
</evidence>
<dbReference type="EC" id="3.1.1.5" evidence="3"/>
<dbReference type="InterPro" id="IPR001423">
    <property type="entry name" value="LysoPLipase_patatin_CS"/>
</dbReference>
<dbReference type="SUPFAM" id="SSF52151">
    <property type="entry name" value="FabD/lysophospholipase-like"/>
    <property type="match status" value="1"/>
</dbReference>
<keyword evidence="5" id="KW-0378">Hydrolase</keyword>
<keyword evidence="7" id="KW-1133">Transmembrane helix</keyword>
<dbReference type="PROSITE" id="PS01237">
    <property type="entry name" value="UPF0028"/>
    <property type="match status" value="1"/>
</dbReference>
<evidence type="ECO:0000256" key="1">
    <source>
        <dbReference type="ARBA" id="ARBA00004370"/>
    </source>
</evidence>
<evidence type="ECO:0000256" key="7">
    <source>
        <dbReference type="ARBA" id="ARBA00022989"/>
    </source>
</evidence>
<evidence type="ECO:0000256" key="3">
    <source>
        <dbReference type="ARBA" id="ARBA00013274"/>
    </source>
</evidence>